<organism evidence="6 7">
    <name type="scientific">Sphingobium phenoxybenzoativorans</name>
    <dbReference type="NCBI Taxonomy" id="1592790"/>
    <lineage>
        <taxon>Bacteria</taxon>
        <taxon>Pseudomonadati</taxon>
        <taxon>Pseudomonadota</taxon>
        <taxon>Alphaproteobacteria</taxon>
        <taxon>Sphingomonadales</taxon>
        <taxon>Sphingomonadaceae</taxon>
        <taxon>Sphingobium</taxon>
    </lineage>
</organism>
<dbReference type="Gene3D" id="1.10.357.10">
    <property type="entry name" value="Tetracycline Repressor, domain 2"/>
    <property type="match status" value="1"/>
</dbReference>
<dbReference type="AlphaFoldDB" id="A0A975Q1M4"/>
<evidence type="ECO:0000256" key="1">
    <source>
        <dbReference type="ARBA" id="ARBA00023015"/>
    </source>
</evidence>
<evidence type="ECO:0000259" key="5">
    <source>
        <dbReference type="PROSITE" id="PS50977"/>
    </source>
</evidence>
<dbReference type="Proteomes" id="UP000681425">
    <property type="component" value="Chromosome"/>
</dbReference>
<reference evidence="6" key="1">
    <citation type="submission" date="2021-04" db="EMBL/GenBank/DDBJ databases">
        <title>Isolation of p-tert-butylphenol degrading bacteria Sphingobium phenoxybenzoativorans Tas13 from active sludge.</title>
        <authorList>
            <person name="Li Y."/>
        </authorList>
    </citation>
    <scope>NUCLEOTIDE SEQUENCE</scope>
    <source>
        <strain evidence="6">Tas13</strain>
    </source>
</reference>
<dbReference type="InterPro" id="IPR050109">
    <property type="entry name" value="HTH-type_TetR-like_transc_reg"/>
</dbReference>
<accession>A0A975Q1M4</accession>
<keyword evidence="3" id="KW-0804">Transcription</keyword>
<dbReference type="SUPFAM" id="SSF46689">
    <property type="entry name" value="Homeodomain-like"/>
    <property type="match status" value="1"/>
</dbReference>
<evidence type="ECO:0000256" key="4">
    <source>
        <dbReference type="PROSITE-ProRule" id="PRU00335"/>
    </source>
</evidence>
<name>A0A975Q1M4_9SPHN</name>
<feature type="domain" description="HTH tetR-type" evidence="5">
    <location>
        <begin position="9"/>
        <end position="69"/>
    </location>
</feature>
<dbReference type="InterPro" id="IPR001647">
    <property type="entry name" value="HTH_TetR"/>
</dbReference>
<dbReference type="RefSeq" id="WP_081659724.1">
    <property type="nucleotide sequence ID" value="NZ_CP073910.1"/>
</dbReference>
<sequence>MSLREKQMIERRHRILDAAERLIRKTGGTDFSVRTLASVAEVAPATPFNLFSSKEALLYALLSRSLDTIISEGLKFKSPNRLFHIVEAATNAVDMFARDPEFMRPLYRVLLGVSDDVHRPRFMERSIGYWKTAVATIPDQKLLSTERQRNFLTAAIQAQFLGLLEFWVHQEFDDDTFRQHSVYGVLSNIMGLLDSENKEQMLPLFQKVIEGLQHFEW</sequence>
<evidence type="ECO:0000256" key="2">
    <source>
        <dbReference type="ARBA" id="ARBA00023125"/>
    </source>
</evidence>
<keyword evidence="2 4" id="KW-0238">DNA-binding</keyword>
<keyword evidence="1" id="KW-0805">Transcription regulation</keyword>
<dbReference type="KEGG" id="spph:KFK14_21570"/>
<dbReference type="PROSITE" id="PS50977">
    <property type="entry name" value="HTH_TETR_2"/>
    <property type="match status" value="1"/>
</dbReference>
<evidence type="ECO:0000313" key="6">
    <source>
        <dbReference type="EMBL" id="QUT05518.1"/>
    </source>
</evidence>
<dbReference type="PANTHER" id="PTHR30055:SF234">
    <property type="entry name" value="HTH-TYPE TRANSCRIPTIONAL REGULATOR BETI"/>
    <property type="match status" value="1"/>
</dbReference>
<feature type="DNA-binding region" description="H-T-H motif" evidence="4">
    <location>
        <begin position="32"/>
        <end position="51"/>
    </location>
</feature>
<dbReference type="Pfam" id="PF00440">
    <property type="entry name" value="TetR_N"/>
    <property type="match status" value="1"/>
</dbReference>
<gene>
    <name evidence="6" type="ORF">KFK14_21570</name>
</gene>
<protein>
    <submittedName>
        <fullName evidence="6">TetR/AcrR family transcriptional regulator</fullName>
    </submittedName>
</protein>
<evidence type="ECO:0000256" key="3">
    <source>
        <dbReference type="ARBA" id="ARBA00023163"/>
    </source>
</evidence>
<dbReference type="PANTHER" id="PTHR30055">
    <property type="entry name" value="HTH-TYPE TRANSCRIPTIONAL REGULATOR RUTR"/>
    <property type="match status" value="1"/>
</dbReference>
<evidence type="ECO:0000313" key="7">
    <source>
        <dbReference type="Proteomes" id="UP000681425"/>
    </source>
</evidence>
<dbReference type="EMBL" id="CP073910">
    <property type="protein sequence ID" value="QUT05518.1"/>
    <property type="molecule type" value="Genomic_DNA"/>
</dbReference>
<dbReference type="InterPro" id="IPR009057">
    <property type="entry name" value="Homeodomain-like_sf"/>
</dbReference>
<keyword evidence="7" id="KW-1185">Reference proteome</keyword>
<proteinExistence type="predicted"/>
<dbReference type="GO" id="GO:0000976">
    <property type="term" value="F:transcription cis-regulatory region binding"/>
    <property type="evidence" value="ECO:0007669"/>
    <property type="project" value="TreeGrafter"/>
</dbReference>
<dbReference type="GO" id="GO:0003700">
    <property type="term" value="F:DNA-binding transcription factor activity"/>
    <property type="evidence" value="ECO:0007669"/>
    <property type="project" value="TreeGrafter"/>
</dbReference>